<evidence type="ECO:0000259" key="6">
    <source>
        <dbReference type="PROSITE" id="PS51371"/>
    </source>
</evidence>
<name>A0ABZ0XT47_9BURK</name>
<dbReference type="Gene3D" id="3.10.580.10">
    <property type="entry name" value="CBS-domain"/>
    <property type="match status" value="1"/>
</dbReference>
<dbReference type="PROSITE" id="PS51464">
    <property type="entry name" value="SIS"/>
    <property type="match status" value="1"/>
</dbReference>
<dbReference type="InterPro" id="IPR035474">
    <property type="entry name" value="SIS_Kpsf"/>
</dbReference>
<accession>A0ABZ0XT47</accession>
<sequence length="320" mass="34364">MSESITQARQVVAMQIDALSAMADRIGADFDAAVDIVLAREGRVVLVGMGKSGLIGKKIAATMASTGTPAFFVHPAEAFHGDLGMIGPQDVVVMISNSGETEELVRILPFLQHQENRIIAMTGRRDSTLGRHAHAVLDVSVEREACNNNLAPTSSTTATLVMGDALAVVLSSKCNFQPEDFARFHPGGSLGRRLLTRVADVMHKDNLPVCHPDASFRDVVHEINRGRLGLVLVMQDGDLLGIITDGDVRRAFDSAADYREIAARHIMSSEPKLAAPDERFSDAEARLRAARINALVVKNQAGAVVGVLQIHDVVPDKPVV</sequence>
<evidence type="ECO:0000256" key="4">
    <source>
        <dbReference type="PIRNR" id="PIRNR004692"/>
    </source>
</evidence>
<feature type="domain" description="SIS" evidence="7">
    <location>
        <begin position="34"/>
        <end position="176"/>
    </location>
</feature>
<dbReference type="GeneID" id="43161919"/>
<comment type="similarity">
    <text evidence="1 4">Belongs to the SIS family. GutQ/KpsF subfamily.</text>
</comment>
<dbReference type="PIRSF" id="PIRSF004692">
    <property type="entry name" value="KdsD_KpsF"/>
    <property type="match status" value="1"/>
</dbReference>
<dbReference type="SMART" id="SM00116">
    <property type="entry name" value="CBS"/>
    <property type="match status" value="2"/>
</dbReference>
<dbReference type="PROSITE" id="PS51371">
    <property type="entry name" value="CBS"/>
    <property type="match status" value="1"/>
</dbReference>
<dbReference type="InterPro" id="IPR000644">
    <property type="entry name" value="CBS_dom"/>
</dbReference>
<dbReference type="InterPro" id="IPR046348">
    <property type="entry name" value="SIS_dom_sf"/>
</dbReference>
<dbReference type="RefSeq" id="WP_019920008.1">
    <property type="nucleotide sequence ID" value="NZ_CP140152.1"/>
</dbReference>
<dbReference type="SUPFAM" id="SSF53697">
    <property type="entry name" value="SIS domain"/>
    <property type="match status" value="1"/>
</dbReference>
<feature type="domain" description="CBS" evidence="6">
    <location>
        <begin position="202"/>
        <end position="258"/>
    </location>
</feature>
<evidence type="ECO:0000313" key="9">
    <source>
        <dbReference type="Proteomes" id="UP001326110"/>
    </source>
</evidence>
<dbReference type="InterPro" id="IPR046342">
    <property type="entry name" value="CBS_dom_sf"/>
</dbReference>
<evidence type="ECO:0000313" key="8">
    <source>
        <dbReference type="EMBL" id="WQH02584.1"/>
    </source>
</evidence>
<dbReference type="CDD" id="cd05014">
    <property type="entry name" value="SIS_Kpsf"/>
    <property type="match status" value="1"/>
</dbReference>
<dbReference type="Pfam" id="PF01380">
    <property type="entry name" value="SIS"/>
    <property type="match status" value="1"/>
</dbReference>
<evidence type="ECO:0000256" key="2">
    <source>
        <dbReference type="ARBA" id="ARBA00022737"/>
    </source>
</evidence>
<keyword evidence="8" id="KW-0413">Isomerase</keyword>
<dbReference type="NCBIfam" id="TIGR00393">
    <property type="entry name" value="kpsF"/>
    <property type="match status" value="1"/>
</dbReference>
<protein>
    <submittedName>
        <fullName evidence="8">KpsF/GutQ family sugar-phosphate isomerase</fullName>
    </submittedName>
</protein>
<evidence type="ECO:0000259" key="7">
    <source>
        <dbReference type="PROSITE" id="PS51464"/>
    </source>
</evidence>
<evidence type="ECO:0000256" key="5">
    <source>
        <dbReference type="PROSITE-ProRule" id="PRU00703"/>
    </source>
</evidence>
<dbReference type="Proteomes" id="UP001326110">
    <property type="component" value="Chromosome"/>
</dbReference>
<dbReference type="InterPro" id="IPR001347">
    <property type="entry name" value="SIS_dom"/>
</dbReference>
<dbReference type="PANTHER" id="PTHR42745:SF1">
    <property type="entry name" value="ARABINOSE 5-PHOSPHATE ISOMERASE KDSD"/>
    <property type="match status" value="1"/>
</dbReference>
<reference evidence="8 9" key="1">
    <citation type="submission" date="2023-11" db="EMBL/GenBank/DDBJ databases">
        <title>MicrobeMod: A computational toolkit for identifying prokaryotic methylation and restriction-modification with nanopore sequencing.</title>
        <authorList>
            <person name="Crits-Christoph A."/>
            <person name="Kang S.C."/>
            <person name="Lee H."/>
            <person name="Ostrov N."/>
        </authorList>
    </citation>
    <scope>NUCLEOTIDE SEQUENCE [LARGE SCALE GENOMIC DNA]</scope>
    <source>
        <strain evidence="8 9">ATCC 25935</strain>
    </source>
</reference>
<keyword evidence="9" id="KW-1185">Reference proteome</keyword>
<keyword evidence="3 5" id="KW-0129">CBS domain</keyword>
<dbReference type="PANTHER" id="PTHR42745">
    <property type="match status" value="1"/>
</dbReference>
<dbReference type="InterPro" id="IPR050986">
    <property type="entry name" value="GutQ/KpsF_isomerases"/>
</dbReference>
<keyword evidence="2" id="KW-0677">Repeat</keyword>
<proteinExistence type="inferred from homology"/>
<organism evidence="8 9">
    <name type="scientific">Duganella zoogloeoides</name>
    <dbReference type="NCBI Taxonomy" id="75659"/>
    <lineage>
        <taxon>Bacteria</taxon>
        <taxon>Pseudomonadati</taxon>
        <taxon>Pseudomonadota</taxon>
        <taxon>Betaproteobacteria</taxon>
        <taxon>Burkholderiales</taxon>
        <taxon>Oxalobacteraceae</taxon>
        <taxon>Telluria group</taxon>
        <taxon>Duganella</taxon>
    </lineage>
</organism>
<dbReference type="Pfam" id="PF00571">
    <property type="entry name" value="CBS"/>
    <property type="match status" value="2"/>
</dbReference>
<dbReference type="CDD" id="cd04604">
    <property type="entry name" value="CBS_pair_SIS_assoc"/>
    <property type="match status" value="1"/>
</dbReference>
<evidence type="ECO:0000256" key="3">
    <source>
        <dbReference type="ARBA" id="ARBA00023122"/>
    </source>
</evidence>
<gene>
    <name evidence="8" type="ORF">SR858_16030</name>
</gene>
<dbReference type="Gene3D" id="3.40.50.10490">
    <property type="entry name" value="Glucose-6-phosphate isomerase like protein, domain 1"/>
    <property type="match status" value="1"/>
</dbReference>
<evidence type="ECO:0000256" key="1">
    <source>
        <dbReference type="ARBA" id="ARBA00008165"/>
    </source>
</evidence>
<dbReference type="InterPro" id="IPR004800">
    <property type="entry name" value="KdsD/KpsF-type"/>
</dbReference>
<dbReference type="GO" id="GO:0016853">
    <property type="term" value="F:isomerase activity"/>
    <property type="evidence" value="ECO:0007669"/>
    <property type="project" value="UniProtKB-KW"/>
</dbReference>
<dbReference type="EMBL" id="CP140152">
    <property type="protein sequence ID" value="WQH02584.1"/>
    <property type="molecule type" value="Genomic_DNA"/>
</dbReference>